<dbReference type="EMBL" id="LR796737">
    <property type="protein sequence ID" value="CAB4162374.1"/>
    <property type="molecule type" value="Genomic_DNA"/>
</dbReference>
<proteinExistence type="predicted"/>
<evidence type="ECO:0000256" key="1">
    <source>
        <dbReference type="SAM" id="Phobius"/>
    </source>
</evidence>
<protein>
    <submittedName>
        <fullName evidence="3">Uncharacterized protein</fullName>
    </submittedName>
</protein>
<gene>
    <name evidence="2" type="ORF">UFOVP436_37</name>
    <name evidence="3" type="ORF">UFOVP784_37</name>
</gene>
<accession>A0A6J5P4D4</accession>
<feature type="transmembrane region" description="Helical" evidence="1">
    <location>
        <begin position="48"/>
        <end position="68"/>
    </location>
</feature>
<sequence length="103" mass="12103">MTHWKTHNENIWTNDSVFHCRRLCNDGMDSQDIQPNNGEQLMNYKKLFWGYVTFNFICGIVVGGYKAIQQGQVKERLSSPRKFQSKEMQDIVNHYNKETISAN</sequence>
<keyword evidence="1" id="KW-0812">Transmembrane</keyword>
<keyword evidence="1" id="KW-1133">Transmembrane helix</keyword>
<reference evidence="3" key="1">
    <citation type="submission" date="2020-04" db="EMBL/GenBank/DDBJ databases">
        <authorList>
            <person name="Chiriac C."/>
            <person name="Salcher M."/>
            <person name="Ghai R."/>
            <person name="Kavagutti S V."/>
        </authorList>
    </citation>
    <scope>NUCLEOTIDE SEQUENCE</scope>
</reference>
<name>A0A6J5P4D4_9CAUD</name>
<organism evidence="3">
    <name type="scientific">uncultured Caudovirales phage</name>
    <dbReference type="NCBI Taxonomy" id="2100421"/>
    <lineage>
        <taxon>Viruses</taxon>
        <taxon>Duplodnaviria</taxon>
        <taxon>Heunggongvirae</taxon>
        <taxon>Uroviricota</taxon>
        <taxon>Caudoviricetes</taxon>
        <taxon>Peduoviridae</taxon>
        <taxon>Maltschvirus</taxon>
        <taxon>Maltschvirus maltsch</taxon>
    </lineage>
</organism>
<dbReference type="EMBL" id="LR796418">
    <property type="protein sequence ID" value="CAB4142810.1"/>
    <property type="molecule type" value="Genomic_DNA"/>
</dbReference>
<evidence type="ECO:0000313" key="3">
    <source>
        <dbReference type="EMBL" id="CAB4162374.1"/>
    </source>
</evidence>
<keyword evidence="1" id="KW-0472">Membrane</keyword>
<evidence type="ECO:0000313" key="2">
    <source>
        <dbReference type="EMBL" id="CAB4142810.1"/>
    </source>
</evidence>